<sequence length="255" mass="28518">MSSWKSPLELPSNASSFSSITPIILSAFFPRNSYIFVLVGSPHIPQLQALAKTYPNPALPLPSPGPIVLKKKNREASDGELEMVETVYLRPRIDTLYLPLLETLDIEHFIECQGNHVLKEVALLVGDIESLSIPPAPLSPAAQIIFGLPQLETVYAVECGEVGKELRQMLSFREREPDLQWDMLEVPEIVAGPPPGDAMDMFGGYTYPSKAWDKKMEALVKKNWEEKMAGQASPKPRLQCRHLQIRLPRPRPPVM</sequence>
<evidence type="ECO:0000313" key="1">
    <source>
        <dbReference type="EMBL" id="PMD19156.1"/>
    </source>
</evidence>
<name>A0A2J6PZ48_9HELO</name>
<dbReference type="Proteomes" id="UP000235672">
    <property type="component" value="Unassembled WGS sequence"/>
</dbReference>
<dbReference type="AlphaFoldDB" id="A0A2J6PZ48"/>
<dbReference type="EMBL" id="KZ613491">
    <property type="protein sequence ID" value="PMD19156.1"/>
    <property type="molecule type" value="Genomic_DNA"/>
</dbReference>
<proteinExistence type="predicted"/>
<gene>
    <name evidence="1" type="ORF">NA56DRAFT_216915</name>
</gene>
<reference evidence="1 2" key="1">
    <citation type="submission" date="2016-05" db="EMBL/GenBank/DDBJ databases">
        <title>A degradative enzymes factory behind the ericoid mycorrhizal symbiosis.</title>
        <authorList>
            <consortium name="DOE Joint Genome Institute"/>
            <person name="Martino E."/>
            <person name="Morin E."/>
            <person name="Grelet G."/>
            <person name="Kuo A."/>
            <person name="Kohler A."/>
            <person name="Daghino S."/>
            <person name="Barry K."/>
            <person name="Choi C."/>
            <person name="Cichocki N."/>
            <person name="Clum A."/>
            <person name="Copeland A."/>
            <person name="Hainaut M."/>
            <person name="Haridas S."/>
            <person name="Labutti K."/>
            <person name="Lindquist E."/>
            <person name="Lipzen A."/>
            <person name="Khouja H.-R."/>
            <person name="Murat C."/>
            <person name="Ohm R."/>
            <person name="Olson A."/>
            <person name="Spatafora J."/>
            <person name="Veneault-Fourrey C."/>
            <person name="Henrissat B."/>
            <person name="Grigoriev I."/>
            <person name="Martin F."/>
            <person name="Perotto S."/>
        </authorList>
    </citation>
    <scope>NUCLEOTIDE SEQUENCE [LARGE SCALE GENOMIC DNA]</scope>
    <source>
        <strain evidence="1 2">UAMH 7357</strain>
    </source>
</reference>
<keyword evidence="2" id="KW-1185">Reference proteome</keyword>
<organism evidence="1 2">
    <name type="scientific">Hyaloscypha hepaticicola</name>
    <dbReference type="NCBI Taxonomy" id="2082293"/>
    <lineage>
        <taxon>Eukaryota</taxon>
        <taxon>Fungi</taxon>
        <taxon>Dikarya</taxon>
        <taxon>Ascomycota</taxon>
        <taxon>Pezizomycotina</taxon>
        <taxon>Leotiomycetes</taxon>
        <taxon>Helotiales</taxon>
        <taxon>Hyaloscyphaceae</taxon>
        <taxon>Hyaloscypha</taxon>
    </lineage>
</organism>
<protein>
    <submittedName>
        <fullName evidence="1">Uncharacterized protein</fullName>
    </submittedName>
</protein>
<accession>A0A2J6PZ48</accession>
<evidence type="ECO:0000313" key="2">
    <source>
        <dbReference type="Proteomes" id="UP000235672"/>
    </source>
</evidence>